<keyword evidence="2" id="KW-1185">Reference proteome</keyword>
<dbReference type="EMBL" id="CM042882">
    <property type="protein sequence ID" value="KAI4383492.1"/>
    <property type="molecule type" value="Genomic_DNA"/>
</dbReference>
<accession>A0ACB9RYH2</accession>
<evidence type="ECO:0000313" key="1">
    <source>
        <dbReference type="EMBL" id="KAI4383492.1"/>
    </source>
</evidence>
<evidence type="ECO:0000313" key="2">
    <source>
        <dbReference type="Proteomes" id="UP001057402"/>
    </source>
</evidence>
<gene>
    <name evidence="1" type="ORF">MLD38_009325</name>
</gene>
<dbReference type="Proteomes" id="UP001057402">
    <property type="component" value="Chromosome 3"/>
</dbReference>
<proteinExistence type="predicted"/>
<name>A0ACB9RYH2_9MYRT</name>
<protein>
    <submittedName>
        <fullName evidence="1">Uncharacterized protein</fullName>
    </submittedName>
</protein>
<organism evidence="1 2">
    <name type="scientific">Melastoma candidum</name>
    <dbReference type="NCBI Taxonomy" id="119954"/>
    <lineage>
        <taxon>Eukaryota</taxon>
        <taxon>Viridiplantae</taxon>
        <taxon>Streptophyta</taxon>
        <taxon>Embryophyta</taxon>
        <taxon>Tracheophyta</taxon>
        <taxon>Spermatophyta</taxon>
        <taxon>Magnoliopsida</taxon>
        <taxon>eudicotyledons</taxon>
        <taxon>Gunneridae</taxon>
        <taxon>Pentapetalae</taxon>
        <taxon>rosids</taxon>
        <taxon>malvids</taxon>
        <taxon>Myrtales</taxon>
        <taxon>Melastomataceae</taxon>
        <taxon>Melastomatoideae</taxon>
        <taxon>Melastomateae</taxon>
        <taxon>Melastoma</taxon>
    </lineage>
</organism>
<comment type="caution">
    <text evidence="1">The sequence shown here is derived from an EMBL/GenBank/DDBJ whole genome shotgun (WGS) entry which is preliminary data.</text>
</comment>
<reference evidence="2" key="1">
    <citation type="journal article" date="2023" name="Front. Plant Sci.">
        <title>Chromosomal-level genome assembly of Melastoma candidum provides insights into trichome evolution.</title>
        <authorList>
            <person name="Zhong Y."/>
            <person name="Wu W."/>
            <person name="Sun C."/>
            <person name="Zou P."/>
            <person name="Liu Y."/>
            <person name="Dai S."/>
            <person name="Zhou R."/>
        </authorList>
    </citation>
    <scope>NUCLEOTIDE SEQUENCE [LARGE SCALE GENOMIC DNA]</scope>
</reference>
<sequence length="153" mass="16495">MRRNTSMSSIVPVPVPVVSVPMVSSEVEPTDDSAMNPVLDFERDVVGHGSEFANLGMVVTTDLYGGGGGASSGGGFGAGCKRDAAAAHFLEACGLCKRRLFPGRDIYMLRGDTAFCSLECREQMMKQEKRKSRRNPNNPCSPKPDGFGIDWMD</sequence>